<evidence type="ECO:0000313" key="3">
    <source>
        <dbReference type="Proteomes" id="UP001595705"/>
    </source>
</evidence>
<accession>A0ABV7XI19</accession>
<gene>
    <name evidence="2" type="ORF">ACFONC_06440</name>
</gene>
<dbReference type="Proteomes" id="UP001595705">
    <property type="component" value="Unassembled WGS sequence"/>
</dbReference>
<dbReference type="RefSeq" id="WP_386742882.1">
    <property type="nucleotide sequence ID" value="NZ_JBHRYA010000003.1"/>
</dbReference>
<feature type="region of interest" description="Disordered" evidence="1">
    <location>
        <begin position="1"/>
        <end position="43"/>
    </location>
</feature>
<keyword evidence="3" id="KW-1185">Reference proteome</keyword>
<organism evidence="2 3">
    <name type="scientific">Luteimonas soli</name>
    <dbReference type="NCBI Taxonomy" id="1648966"/>
    <lineage>
        <taxon>Bacteria</taxon>
        <taxon>Pseudomonadati</taxon>
        <taxon>Pseudomonadota</taxon>
        <taxon>Gammaproteobacteria</taxon>
        <taxon>Lysobacterales</taxon>
        <taxon>Lysobacteraceae</taxon>
        <taxon>Luteimonas</taxon>
    </lineage>
</organism>
<evidence type="ECO:0000313" key="2">
    <source>
        <dbReference type="EMBL" id="MFC3715782.1"/>
    </source>
</evidence>
<name>A0ABV7XI19_9GAMM</name>
<proteinExistence type="predicted"/>
<evidence type="ECO:0000256" key="1">
    <source>
        <dbReference type="SAM" id="MobiDB-lite"/>
    </source>
</evidence>
<feature type="compositionally biased region" description="Basic and acidic residues" evidence="1">
    <location>
        <begin position="21"/>
        <end position="35"/>
    </location>
</feature>
<protein>
    <submittedName>
        <fullName evidence="2">Uncharacterized protein</fullName>
    </submittedName>
</protein>
<comment type="caution">
    <text evidence="2">The sequence shown here is derived from an EMBL/GenBank/DDBJ whole genome shotgun (WGS) entry which is preliminary data.</text>
</comment>
<reference evidence="3" key="1">
    <citation type="journal article" date="2019" name="Int. J. Syst. Evol. Microbiol.">
        <title>The Global Catalogue of Microorganisms (GCM) 10K type strain sequencing project: providing services to taxonomists for standard genome sequencing and annotation.</title>
        <authorList>
            <consortium name="The Broad Institute Genomics Platform"/>
            <consortium name="The Broad Institute Genome Sequencing Center for Infectious Disease"/>
            <person name="Wu L."/>
            <person name="Ma J."/>
        </authorList>
    </citation>
    <scope>NUCLEOTIDE SEQUENCE [LARGE SCALE GENOMIC DNA]</scope>
    <source>
        <strain evidence="3">KCTC 42441</strain>
    </source>
</reference>
<sequence length="91" mass="9719">MFPQPAHGIQEQATRMVNPKPDARTRIRRSTRDGADGGAQGRLTSDRISADLADFQKAGGQVEVLGVTRVLKKLGESAAESADEETDQPAS</sequence>
<dbReference type="EMBL" id="JBHRYA010000003">
    <property type="protein sequence ID" value="MFC3715782.1"/>
    <property type="molecule type" value="Genomic_DNA"/>
</dbReference>